<evidence type="ECO:0000313" key="2">
    <source>
        <dbReference type="EMBL" id="KAF5388463.1"/>
    </source>
</evidence>
<feature type="compositionally biased region" description="Polar residues" evidence="1">
    <location>
        <begin position="313"/>
        <end position="325"/>
    </location>
</feature>
<dbReference type="AlphaFoldDB" id="A0A8H5MC30"/>
<feature type="region of interest" description="Disordered" evidence="1">
    <location>
        <begin position="444"/>
        <end position="475"/>
    </location>
</feature>
<sequence length="475" mass="51685">MADSLTLSDSLAQSRTRWLTSVLPKFQPTQRKNPKHDPAPYTLHHRGCCQLHIGPHIFPNTTLYEARYRPTPSVLGALEPTMATPSFIAQINAAAASNPTLANLLQLVTNGQADQTQRQILSYTLKSLAESPTSASQYAQLNAQTQSTPSPYAPTKTFDLLVEFQESPSERFLLPRGTTACERVEGENDFKIVVTSCAPLQSKDLSLSTENDPSLFRMTLHDASEPVWDSLTRWAGGEEKIKENVKILNKMARKKVRARLPTPRTPVRSPFEKLSYSMKSIKPAMTLPNKLKRTRKAAPKAAATPDTPHFSAATPTASLKSAKWKQSVTETDDNLSAAMDLAAAITGAANSVHYSPPSTAPSRSPPASSAPPRPGTPNALPLPFTFHPPPKKHRKKSMAPAAKLRPPTAEIMCRSCQAKDVPLMLGGRFCRACIDAGRGNADIPQIPSHASHAPVARQPSYHAPANFTSSREQSN</sequence>
<gene>
    <name evidence="2" type="ORF">D9757_004623</name>
</gene>
<evidence type="ECO:0000256" key="1">
    <source>
        <dbReference type="SAM" id="MobiDB-lite"/>
    </source>
</evidence>
<dbReference type="Proteomes" id="UP000518752">
    <property type="component" value="Unassembled WGS sequence"/>
</dbReference>
<organism evidence="2 3">
    <name type="scientific">Collybiopsis confluens</name>
    <dbReference type="NCBI Taxonomy" id="2823264"/>
    <lineage>
        <taxon>Eukaryota</taxon>
        <taxon>Fungi</taxon>
        <taxon>Dikarya</taxon>
        <taxon>Basidiomycota</taxon>
        <taxon>Agaricomycotina</taxon>
        <taxon>Agaricomycetes</taxon>
        <taxon>Agaricomycetidae</taxon>
        <taxon>Agaricales</taxon>
        <taxon>Marasmiineae</taxon>
        <taxon>Omphalotaceae</taxon>
        <taxon>Collybiopsis</taxon>
    </lineage>
</organism>
<feature type="compositionally biased region" description="Polar residues" evidence="1">
    <location>
        <begin position="466"/>
        <end position="475"/>
    </location>
</feature>
<dbReference type="EMBL" id="JAACJN010000029">
    <property type="protein sequence ID" value="KAF5388463.1"/>
    <property type="molecule type" value="Genomic_DNA"/>
</dbReference>
<reference evidence="2 3" key="1">
    <citation type="journal article" date="2020" name="ISME J.">
        <title>Uncovering the hidden diversity of litter-decomposition mechanisms in mushroom-forming fungi.</title>
        <authorList>
            <person name="Floudas D."/>
            <person name="Bentzer J."/>
            <person name="Ahren D."/>
            <person name="Johansson T."/>
            <person name="Persson P."/>
            <person name="Tunlid A."/>
        </authorList>
    </citation>
    <scope>NUCLEOTIDE SEQUENCE [LARGE SCALE GENOMIC DNA]</scope>
    <source>
        <strain evidence="2 3">CBS 406.79</strain>
    </source>
</reference>
<proteinExistence type="predicted"/>
<keyword evidence="3" id="KW-1185">Reference proteome</keyword>
<accession>A0A8H5MC30</accession>
<feature type="compositionally biased region" description="Low complexity" evidence="1">
    <location>
        <begin position="355"/>
        <end position="367"/>
    </location>
</feature>
<feature type="region of interest" description="Disordered" evidence="1">
    <location>
        <begin position="352"/>
        <end position="403"/>
    </location>
</feature>
<feature type="region of interest" description="Disordered" evidence="1">
    <location>
        <begin position="290"/>
        <end position="325"/>
    </location>
</feature>
<dbReference type="OrthoDB" id="5338195at2759"/>
<evidence type="ECO:0000313" key="3">
    <source>
        <dbReference type="Proteomes" id="UP000518752"/>
    </source>
</evidence>
<comment type="caution">
    <text evidence="2">The sequence shown here is derived from an EMBL/GenBank/DDBJ whole genome shotgun (WGS) entry which is preliminary data.</text>
</comment>
<name>A0A8H5MC30_9AGAR</name>
<protein>
    <submittedName>
        <fullName evidence="2">Uncharacterized protein</fullName>
    </submittedName>
</protein>
<feature type="compositionally biased region" description="Low complexity" evidence="1">
    <location>
        <begin position="299"/>
        <end position="308"/>
    </location>
</feature>